<keyword evidence="10" id="KW-0238">DNA-binding</keyword>
<dbReference type="Pfam" id="PF00072">
    <property type="entry name" value="Response_reg"/>
    <property type="match status" value="1"/>
</dbReference>
<evidence type="ECO:0000256" key="10">
    <source>
        <dbReference type="ARBA" id="ARBA00023125"/>
    </source>
</evidence>
<evidence type="ECO:0000256" key="3">
    <source>
        <dbReference type="ARBA" id="ARBA00022490"/>
    </source>
</evidence>
<dbReference type="Pfam" id="PF14532">
    <property type="entry name" value="Sigma54_activ_2"/>
    <property type="match status" value="1"/>
</dbReference>
<evidence type="ECO:0000256" key="6">
    <source>
        <dbReference type="ARBA" id="ARBA00022741"/>
    </source>
</evidence>
<evidence type="ECO:0000256" key="16">
    <source>
        <dbReference type="PROSITE-ProRule" id="PRU00169"/>
    </source>
</evidence>
<dbReference type="Pfam" id="PF25601">
    <property type="entry name" value="AAA_lid_14"/>
    <property type="match status" value="1"/>
</dbReference>
<dbReference type="Pfam" id="PF02954">
    <property type="entry name" value="HTH_8"/>
    <property type="match status" value="1"/>
</dbReference>
<dbReference type="SUPFAM" id="SSF46689">
    <property type="entry name" value="Homeodomain-like"/>
    <property type="match status" value="1"/>
</dbReference>
<dbReference type="HOGENOM" id="CLU_000445_0_6_5"/>
<keyword evidence="11" id="KW-0010">Activator</keyword>
<reference evidence="19 20" key="1">
    <citation type="submission" date="2012-03" db="EMBL/GenBank/DDBJ databases">
        <title>The Genome Sequence of Bartonella melophagi K-2C.</title>
        <authorList>
            <consortium name="The Broad Institute Genome Sequencing Platform"/>
            <consortium name="The Broad Institute Genome Sequencing Center for Infectious Disease"/>
            <person name="Feldgarden M."/>
            <person name="Kirby J."/>
            <person name="Kosoy M."/>
            <person name="Birtles R."/>
            <person name="Probert W.S."/>
            <person name="Chiaraviglio L."/>
            <person name="Young S.K."/>
            <person name="Zeng Q."/>
            <person name="Gargeya S."/>
            <person name="Fitzgerald M."/>
            <person name="Haas B."/>
            <person name="Abouelleil A."/>
            <person name="Alvarado L."/>
            <person name="Arachchi H.M."/>
            <person name="Berlin A."/>
            <person name="Chapman S.B."/>
            <person name="Gearin G."/>
            <person name="Goldberg J."/>
            <person name="Griggs A."/>
            <person name="Gujja S."/>
            <person name="Hansen M."/>
            <person name="Heiman D."/>
            <person name="Howarth C."/>
            <person name="Larimer J."/>
            <person name="Lui A."/>
            <person name="MacDonald P.J.P."/>
            <person name="McCowen C."/>
            <person name="Montmayeur A."/>
            <person name="Murphy C."/>
            <person name="Neiman D."/>
            <person name="Pearson M."/>
            <person name="Priest M."/>
            <person name="Roberts A."/>
            <person name="Saif S."/>
            <person name="Shea T."/>
            <person name="Sisk P."/>
            <person name="Stolte C."/>
            <person name="Sykes S."/>
            <person name="Wortman J."/>
            <person name="Nusbaum C."/>
            <person name="Birren B."/>
        </authorList>
    </citation>
    <scope>NUCLEOTIDE SEQUENCE [LARGE SCALE GENOMIC DNA]</scope>
    <source>
        <strain evidence="19 20">K-2C</strain>
    </source>
</reference>
<dbReference type="PROSITE" id="PS50045">
    <property type="entry name" value="SIGMA54_INTERACT_4"/>
    <property type="match status" value="1"/>
</dbReference>
<evidence type="ECO:0000256" key="1">
    <source>
        <dbReference type="ARBA" id="ARBA00004496"/>
    </source>
</evidence>
<evidence type="ECO:0000256" key="14">
    <source>
        <dbReference type="ARBA" id="ARBA00031910"/>
    </source>
</evidence>
<feature type="domain" description="Sigma-54 factor interaction" evidence="17">
    <location>
        <begin position="144"/>
        <end position="360"/>
    </location>
</feature>
<dbReference type="PANTHER" id="PTHR32071">
    <property type="entry name" value="TRANSCRIPTIONAL REGULATORY PROTEIN"/>
    <property type="match status" value="1"/>
</dbReference>
<organism evidence="19 20">
    <name type="scientific">Bartonella melophagi K-2C</name>
    <dbReference type="NCBI Taxonomy" id="1094557"/>
    <lineage>
        <taxon>Bacteria</taxon>
        <taxon>Pseudomonadati</taxon>
        <taxon>Pseudomonadota</taxon>
        <taxon>Alphaproteobacteria</taxon>
        <taxon>Hyphomicrobiales</taxon>
        <taxon>Bartonellaceae</taxon>
        <taxon>Bartonella</taxon>
    </lineage>
</organism>
<dbReference type="Gene3D" id="3.40.50.2300">
    <property type="match status" value="1"/>
</dbReference>
<dbReference type="InterPro" id="IPR001789">
    <property type="entry name" value="Sig_transdc_resp-reg_receiver"/>
</dbReference>
<dbReference type="RefSeq" id="WP_007477922.1">
    <property type="nucleotide sequence ID" value="NZ_JH725084.1"/>
</dbReference>
<protein>
    <recommendedName>
        <fullName evidence="2">DNA-binding transcriptional regulator NtrC</fullName>
    </recommendedName>
    <alternativeName>
        <fullName evidence="13">Nitrogen regulation protein NR(I)</fullName>
    </alternativeName>
    <alternativeName>
        <fullName evidence="14">Nitrogen regulator I</fullName>
    </alternativeName>
</protein>
<sequence>MIGPILVASEDHGKRIEFSTMLRDLGYRVIEAENSLRTIDLLHRRKNVMLALLDVVMSDLSISDLITTIRAVGVSVPIIVIAKQDNQESLQKALRAGAVDYWIYPVTPLRLRITLNNLSHTSALEREVYYIQRRNKNYLRFSDLYTKSSVMQAVLEQSKSTAISPQNLLIKGEIGTGRETLARIIHCESLFSKGPFVRFQCSPVVDPEQEKHIWFKEFLPLVYSLEKGTLCLCDIDRLEPIQQKRFAHYLKEREEAIKNKQPPFRIIAISTSQLEDLVKDDIFFHGLFEQFSQLCINVPTLRELRDDLPEISQRLIDHIITETGRSHIHGLSGSAISLLMQYDWPGNHSELENLLFRAVLLSEGPLLTVRDFPQLMGSSLLGVPSIMYNHVQEHSEKKSIQFLNSEGHVRTFADMERDIIEKAVKHYKRRMSEVSRRLCIGRSTLYRKIEEYEGDKQSKIEGKSIINFHS</sequence>
<dbReference type="PROSITE" id="PS50110">
    <property type="entry name" value="RESPONSE_REGULATORY"/>
    <property type="match status" value="1"/>
</dbReference>
<dbReference type="PANTHER" id="PTHR32071:SF95">
    <property type="entry name" value="DNA-BINDING TRANSCRIPTIONAL REGULATOR NTRC"/>
    <property type="match status" value="1"/>
</dbReference>
<evidence type="ECO:0000256" key="2">
    <source>
        <dbReference type="ARBA" id="ARBA00019059"/>
    </source>
</evidence>
<dbReference type="InterPro" id="IPR002197">
    <property type="entry name" value="HTH_Fis"/>
</dbReference>
<dbReference type="GO" id="GO:0006355">
    <property type="term" value="P:regulation of DNA-templated transcription"/>
    <property type="evidence" value="ECO:0007669"/>
    <property type="project" value="InterPro"/>
</dbReference>
<gene>
    <name evidence="19" type="ORF">ME3_01153</name>
</gene>
<dbReference type="CDD" id="cd00009">
    <property type="entry name" value="AAA"/>
    <property type="match status" value="1"/>
</dbReference>
<dbReference type="InterPro" id="IPR058031">
    <property type="entry name" value="AAA_lid_NorR"/>
</dbReference>
<evidence type="ECO:0000256" key="7">
    <source>
        <dbReference type="ARBA" id="ARBA00022840"/>
    </source>
</evidence>
<dbReference type="InterPro" id="IPR002078">
    <property type="entry name" value="Sigma_54_int"/>
</dbReference>
<proteinExistence type="predicted"/>
<keyword evidence="3" id="KW-0963">Cytoplasm</keyword>
<keyword evidence="6" id="KW-0547">Nucleotide-binding</keyword>
<evidence type="ECO:0000313" key="20">
    <source>
        <dbReference type="Proteomes" id="UP000009017"/>
    </source>
</evidence>
<dbReference type="CDD" id="cd00156">
    <property type="entry name" value="REC"/>
    <property type="match status" value="1"/>
</dbReference>
<evidence type="ECO:0000256" key="9">
    <source>
        <dbReference type="ARBA" id="ARBA00023015"/>
    </source>
</evidence>
<evidence type="ECO:0000256" key="13">
    <source>
        <dbReference type="ARBA" id="ARBA00029881"/>
    </source>
</evidence>
<name>J1JTC8_9HYPH</name>
<dbReference type="AlphaFoldDB" id="J1JTC8"/>
<feature type="modified residue" description="4-aspartylphosphate" evidence="16">
    <location>
        <position position="54"/>
    </location>
</feature>
<accession>J1JTC8</accession>
<dbReference type="EMBL" id="AIMA01000030">
    <property type="protein sequence ID" value="EJF88157.1"/>
    <property type="molecule type" value="Genomic_DNA"/>
</dbReference>
<keyword evidence="8" id="KW-0902">Two-component regulatory system</keyword>
<dbReference type="Gene3D" id="1.10.8.60">
    <property type="match status" value="1"/>
</dbReference>
<feature type="domain" description="Response regulatory" evidence="18">
    <location>
        <begin position="4"/>
        <end position="119"/>
    </location>
</feature>
<evidence type="ECO:0000256" key="15">
    <source>
        <dbReference type="ARBA" id="ARBA00043886"/>
    </source>
</evidence>
<dbReference type="GO" id="GO:0000160">
    <property type="term" value="P:phosphorelay signal transduction system"/>
    <property type="evidence" value="ECO:0007669"/>
    <property type="project" value="UniProtKB-KW"/>
</dbReference>
<dbReference type="GO" id="GO:0005524">
    <property type="term" value="F:ATP binding"/>
    <property type="evidence" value="ECO:0007669"/>
    <property type="project" value="UniProtKB-KW"/>
</dbReference>
<dbReference type="InterPro" id="IPR027417">
    <property type="entry name" value="P-loop_NTPase"/>
</dbReference>
<evidence type="ECO:0000259" key="17">
    <source>
        <dbReference type="PROSITE" id="PS50045"/>
    </source>
</evidence>
<dbReference type="SUPFAM" id="SSF52540">
    <property type="entry name" value="P-loop containing nucleoside triphosphate hydrolases"/>
    <property type="match status" value="1"/>
</dbReference>
<evidence type="ECO:0000256" key="5">
    <source>
        <dbReference type="ARBA" id="ARBA00022553"/>
    </source>
</evidence>
<dbReference type="eggNOG" id="COG2204">
    <property type="taxonomic scope" value="Bacteria"/>
</dbReference>
<dbReference type="Gene3D" id="3.40.50.300">
    <property type="entry name" value="P-loop containing nucleotide triphosphate hydrolases"/>
    <property type="match status" value="1"/>
</dbReference>
<evidence type="ECO:0000256" key="4">
    <source>
        <dbReference type="ARBA" id="ARBA00022491"/>
    </source>
</evidence>
<dbReference type="SUPFAM" id="SSF52172">
    <property type="entry name" value="CheY-like"/>
    <property type="match status" value="1"/>
</dbReference>
<evidence type="ECO:0000256" key="8">
    <source>
        <dbReference type="ARBA" id="ARBA00023012"/>
    </source>
</evidence>
<dbReference type="Gene3D" id="1.10.10.60">
    <property type="entry name" value="Homeodomain-like"/>
    <property type="match status" value="1"/>
</dbReference>
<keyword evidence="5 16" id="KW-0597">Phosphoprotein</keyword>
<keyword evidence="9" id="KW-0805">Transcription regulation</keyword>
<dbReference type="Proteomes" id="UP000009017">
    <property type="component" value="Unassembled WGS sequence"/>
</dbReference>
<evidence type="ECO:0000259" key="18">
    <source>
        <dbReference type="PROSITE" id="PS50110"/>
    </source>
</evidence>
<dbReference type="InterPro" id="IPR009057">
    <property type="entry name" value="Homeodomain-like_sf"/>
</dbReference>
<keyword evidence="4" id="KW-0678">Repressor</keyword>
<dbReference type="SMART" id="SM00448">
    <property type="entry name" value="REC"/>
    <property type="match status" value="1"/>
</dbReference>
<evidence type="ECO:0000256" key="11">
    <source>
        <dbReference type="ARBA" id="ARBA00023159"/>
    </source>
</evidence>
<comment type="function">
    <text evidence="15">Member of the two-component regulatory system NtrB/NtrC, which controls expression of the nitrogen-regulated (ntr) genes in response to nitrogen limitation. Phosphorylated NtrC binds directly to DNA and stimulates the formation of open promoter-sigma54-RNA polymerase complexes.</text>
</comment>
<comment type="caution">
    <text evidence="19">The sequence shown here is derived from an EMBL/GenBank/DDBJ whole genome shotgun (WGS) entry which is preliminary data.</text>
</comment>
<keyword evidence="20" id="KW-1185">Reference proteome</keyword>
<dbReference type="OrthoDB" id="9804019at2"/>
<dbReference type="PATRIC" id="fig|1094557.3.peg.1201"/>
<evidence type="ECO:0000256" key="12">
    <source>
        <dbReference type="ARBA" id="ARBA00023163"/>
    </source>
</evidence>
<dbReference type="GO" id="GO:0043565">
    <property type="term" value="F:sequence-specific DNA binding"/>
    <property type="evidence" value="ECO:0007669"/>
    <property type="project" value="InterPro"/>
</dbReference>
<dbReference type="InterPro" id="IPR011006">
    <property type="entry name" value="CheY-like_superfamily"/>
</dbReference>
<keyword evidence="12" id="KW-0804">Transcription</keyword>
<evidence type="ECO:0000313" key="19">
    <source>
        <dbReference type="EMBL" id="EJF88157.1"/>
    </source>
</evidence>
<comment type="subcellular location">
    <subcellularLocation>
        <location evidence="1">Cytoplasm</location>
    </subcellularLocation>
</comment>
<keyword evidence="7" id="KW-0067">ATP-binding</keyword>